<protein>
    <submittedName>
        <fullName evidence="1">DUF2835 domain-containing protein</fullName>
    </submittedName>
</protein>
<comment type="caution">
    <text evidence="1">The sequence shown here is derived from an EMBL/GenBank/DDBJ whole genome shotgun (WGS) entry which is preliminary data.</text>
</comment>
<gene>
    <name evidence="1" type="ORF">PSU93_06220</name>
</gene>
<proteinExistence type="predicted"/>
<organism evidence="1 2">
    <name type="scientific">Candidatus Methylobacter titanis</name>
    <dbReference type="NCBI Taxonomy" id="3053457"/>
    <lineage>
        <taxon>Bacteria</taxon>
        <taxon>Pseudomonadati</taxon>
        <taxon>Pseudomonadota</taxon>
        <taxon>Gammaproteobacteria</taxon>
        <taxon>Methylococcales</taxon>
        <taxon>Methylococcaceae</taxon>
        <taxon>Methylobacter</taxon>
    </lineage>
</organism>
<evidence type="ECO:0000313" key="2">
    <source>
        <dbReference type="Proteomes" id="UP001160519"/>
    </source>
</evidence>
<dbReference type="Proteomes" id="UP001160519">
    <property type="component" value="Unassembled WGS sequence"/>
</dbReference>
<name>A0AA43TJZ0_9GAMM</name>
<dbReference type="EMBL" id="JAQSDF010000013">
    <property type="protein sequence ID" value="MDI1230726.1"/>
    <property type="molecule type" value="Genomic_DNA"/>
</dbReference>
<reference evidence="1" key="1">
    <citation type="submission" date="2023-01" db="EMBL/GenBank/DDBJ databases">
        <title>Biogeochemical cycle of methane in antarctic sediments.</title>
        <authorList>
            <person name="Roldan D.M."/>
            <person name="Menes R.J."/>
        </authorList>
    </citation>
    <scope>NUCLEOTIDE SEQUENCE [LARGE SCALE GENOMIC DNA]</scope>
    <source>
        <strain evidence="1">K-2018 MAG008</strain>
    </source>
</reference>
<dbReference type="AlphaFoldDB" id="A0AA43TJZ0"/>
<dbReference type="InterPro" id="IPR021363">
    <property type="entry name" value="DUF2835"/>
</dbReference>
<evidence type="ECO:0000313" key="1">
    <source>
        <dbReference type="EMBL" id="MDI1230726.1"/>
    </source>
</evidence>
<accession>A0AA43TJZ0</accession>
<dbReference type="Pfam" id="PF11197">
    <property type="entry name" value="DUF2835"/>
    <property type="match status" value="1"/>
</dbReference>
<sequence length="76" mass="8674">MPQHQFIRFALALSYDQYLKVYQGMAKNVSVVADDGRRVAFPAGKVQTFLTNQGINGYFEMELTPENKFVSIKKLN</sequence>
<keyword evidence="2" id="KW-1185">Reference proteome</keyword>